<dbReference type="EMBL" id="MN739538">
    <property type="protein sequence ID" value="QHT11871.1"/>
    <property type="molecule type" value="Genomic_DNA"/>
</dbReference>
<sequence length="225" mass="25560">MATPSENLIKGVNNLTTGIKTQINRVNPVNYGPDIKNCFPIIAYIIFAIIYVAAFIALYVRNSALVGIVLLYVINIVYSIFIIKDMFLSKKSEQVITIIITSIIILNAVSSTMVVFTLKTLHSKFNKEKETMKLSNESKKIISIYFTMFITTIAFTWFLALFYFGESHNTIFFDYIFIGKIIPPRMLMIIFILKICLCGAGLGLSGYMVFLSDRFSKLKNSKYVQ</sequence>
<keyword evidence="1" id="KW-1133">Transmembrane helix</keyword>
<protein>
    <submittedName>
        <fullName evidence="2">Uncharacterized protein</fullName>
    </submittedName>
</protein>
<keyword evidence="1" id="KW-0812">Transmembrane</keyword>
<organism evidence="2">
    <name type="scientific">viral metagenome</name>
    <dbReference type="NCBI Taxonomy" id="1070528"/>
    <lineage>
        <taxon>unclassified sequences</taxon>
        <taxon>metagenomes</taxon>
        <taxon>organismal metagenomes</taxon>
    </lineage>
</organism>
<keyword evidence="1" id="KW-0472">Membrane</keyword>
<evidence type="ECO:0000256" key="1">
    <source>
        <dbReference type="SAM" id="Phobius"/>
    </source>
</evidence>
<name>A0A6C0D5Q2_9ZZZZ</name>
<feature type="transmembrane region" description="Helical" evidence="1">
    <location>
        <begin position="65"/>
        <end position="83"/>
    </location>
</feature>
<evidence type="ECO:0000313" key="2">
    <source>
        <dbReference type="EMBL" id="QHT11871.1"/>
    </source>
</evidence>
<proteinExistence type="predicted"/>
<feature type="transmembrane region" description="Helical" evidence="1">
    <location>
        <begin position="95"/>
        <end position="121"/>
    </location>
</feature>
<accession>A0A6C0D5Q2</accession>
<reference evidence="2" key="1">
    <citation type="journal article" date="2020" name="Nature">
        <title>Giant virus diversity and host interactions through global metagenomics.</title>
        <authorList>
            <person name="Schulz F."/>
            <person name="Roux S."/>
            <person name="Paez-Espino D."/>
            <person name="Jungbluth S."/>
            <person name="Walsh D.A."/>
            <person name="Denef V.J."/>
            <person name="McMahon K.D."/>
            <person name="Konstantinidis K.T."/>
            <person name="Eloe-Fadrosh E.A."/>
            <person name="Kyrpides N.C."/>
            <person name="Woyke T."/>
        </authorList>
    </citation>
    <scope>NUCLEOTIDE SEQUENCE</scope>
    <source>
        <strain evidence="2">GVMAG-M-3300023174-124</strain>
    </source>
</reference>
<feature type="transmembrane region" description="Helical" evidence="1">
    <location>
        <begin position="142"/>
        <end position="165"/>
    </location>
</feature>
<feature type="transmembrane region" description="Helical" evidence="1">
    <location>
        <begin position="41"/>
        <end position="60"/>
    </location>
</feature>
<feature type="transmembrane region" description="Helical" evidence="1">
    <location>
        <begin position="185"/>
        <end position="210"/>
    </location>
</feature>
<dbReference type="AlphaFoldDB" id="A0A6C0D5Q2"/>